<organism evidence="3 4">
    <name type="scientific">Paenibacillus aurantiacus</name>
    <dbReference type="NCBI Taxonomy" id="1936118"/>
    <lineage>
        <taxon>Bacteria</taxon>
        <taxon>Bacillati</taxon>
        <taxon>Bacillota</taxon>
        <taxon>Bacilli</taxon>
        <taxon>Bacillales</taxon>
        <taxon>Paenibacillaceae</taxon>
        <taxon>Paenibacillus</taxon>
    </lineage>
</organism>
<dbReference type="EMBL" id="JBHMDO010000015">
    <property type="protein sequence ID" value="MFB9325800.1"/>
    <property type="molecule type" value="Genomic_DNA"/>
</dbReference>
<dbReference type="RefSeq" id="WP_377492333.1">
    <property type="nucleotide sequence ID" value="NZ_JBHMDO010000015.1"/>
</dbReference>
<gene>
    <name evidence="3" type="ORF">ACFFSY_07655</name>
</gene>
<dbReference type="InterPro" id="IPR053150">
    <property type="entry name" value="Teicoplanin_resist-assoc"/>
</dbReference>
<dbReference type="PANTHER" id="PTHR36834">
    <property type="entry name" value="MEMBRANE PROTEIN-RELATED"/>
    <property type="match status" value="1"/>
</dbReference>
<reference evidence="3 4" key="1">
    <citation type="submission" date="2024-09" db="EMBL/GenBank/DDBJ databases">
        <authorList>
            <person name="Sun Q."/>
            <person name="Mori K."/>
        </authorList>
    </citation>
    <scope>NUCLEOTIDE SEQUENCE [LARGE SCALE GENOMIC DNA]</scope>
    <source>
        <strain evidence="3 4">TISTR 2452</strain>
    </source>
</reference>
<dbReference type="PANTHER" id="PTHR36834:SF1">
    <property type="entry name" value="INTEGRAL MEMBRANE PROTEIN"/>
    <property type="match status" value="1"/>
</dbReference>
<feature type="domain" description="VanZ-like" evidence="2">
    <location>
        <begin position="11"/>
        <end position="133"/>
    </location>
</feature>
<dbReference type="InterPro" id="IPR006976">
    <property type="entry name" value="VanZ-like"/>
</dbReference>
<dbReference type="Proteomes" id="UP001589747">
    <property type="component" value="Unassembled WGS sequence"/>
</dbReference>
<keyword evidence="1" id="KW-1133">Transmembrane helix</keyword>
<keyword evidence="1" id="KW-0472">Membrane</keyword>
<evidence type="ECO:0000313" key="4">
    <source>
        <dbReference type="Proteomes" id="UP001589747"/>
    </source>
</evidence>
<sequence length="151" mass="17317">MVRELYIYTFSAYVFALIFIVWIYGSMPMAALNYNLVPFKTILGYASYPSVNIAIKNVIGNLILTVPLGIYAWFKIRLFQVNSIFYYALIISFIFEGVQLLLYWIGLGARSIDVDDVILNTIGCIAGYYITSFVFRVYTHNKKKKVKETTA</sequence>
<comment type="caution">
    <text evidence="3">The sequence shown here is derived from an EMBL/GenBank/DDBJ whole genome shotgun (WGS) entry which is preliminary data.</text>
</comment>
<proteinExistence type="predicted"/>
<keyword evidence="4" id="KW-1185">Reference proteome</keyword>
<evidence type="ECO:0000256" key="1">
    <source>
        <dbReference type="SAM" id="Phobius"/>
    </source>
</evidence>
<feature type="transmembrane region" description="Helical" evidence="1">
    <location>
        <begin position="5"/>
        <end position="25"/>
    </location>
</feature>
<feature type="transmembrane region" description="Helical" evidence="1">
    <location>
        <begin position="117"/>
        <end position="138"/>
    </location>
</feature>
<keyword evidence="1" id="KW-0812">Transmembrane</keyword>
<evidence type="ECO:0000313" key="3">
    <source>
        <dbReference type="EMBL" id="MFB9325800.1"/>
    </source>
</evidence>
<accession>A0ABV5KLL2</accession>
<protein>
    <submittedName>
        <fullName evidence="3">VanZ family protein</fullName>
    </submittedName>
</protein>
<feature type="transmembrane region" description="Helical" evidence="1">
    <location>
        <begin position="86"/>
        <end position="105"/>
    </location>
</feature>
<feature type="transmembrane region" description="Helical" evidence="1">
    <location>
        <begin position="53"/>
        <end position="74"/>
    </location>
</feature>
<evidence type="ECO:0000259" key="2">
    <source>
        <dbReference type="Pfam" id="PF04892"/>
    </source>
</evidence>
<dbReference type="Pfam" id="PF04892">
    <property type="entry name" value="VanZ"/>
    <property type="match status" value="1"/>
</dbReference>
<name>A0ABV5KLL2_9BACL</name>